<evidence type="ECO:0000256" key="1">
    <source>
        <dbReference type="ARBA" id="ARBA00004418"/>
    </source>
</evidence>
<name>A0ABV7FXA1_9PROT</name>
<organism evidence="6 7">
    <name type="scientific">Teichococcus globiformis</name>
    <dbReference type="NCBI Taxonomy" id="2307229"/>
    <lineage>
        <taxon>Bacteria</taxon>
        <taxon>Pseudomonadati</taxon>
        <taxon>Pseudomonadota</taxon>
        <taxon>Alphaproteobacteria</taxon>
        <taxon>Acetobacterales</taxon>
        <taxon>Roseomonadaceae</taxon>
        <taxon>Roseomonas</taxon>
    </lineage>
</organism>
<dbReference type="PANTHER" id="PTHR30290:SF10">
    <property type="entry name" value="PERIPLASMIC OLIGOPEPTIDE-BINDING PROTEIN-RELATED"/>
    <property type="match status" value="1"/>
</dbReference>
<evidence type="ECO:0000256" key="2">
    <source>
        <dbReference type="ARBA" id="ARBA00005695"/>
    </source>
</evidence>
<proteinExistence type="inferred from homology"/>
<evidence type="ECO:0000313" key="6">
    <source>
        <dbReference type="EMBL" id="MFC3123457.1"/>
    </source>
</evidence>
<evidence type="ECO:0000256" key="4">
    <source>
        <dbReference type="ARBA" id="ARBA00022729"/>
    </source>
</evidence>
<protein>
    <submittedName>
        <fullName evidence="6">ABC transporter substrate-binding protein</fullName>
    </submittedName>
</protein>
<dbReference type="PANTHER" id="PTHR30290">
    <property type="entry name" value="PERIPLASMIC BINDING COMPONENT OF ABC TRANSPORTER"/>
    <property type="match status" value="1"/>
</dbReference>
<dbReference type="Proteomes" id="UP001595593">
    <property type="component" value="Unassembled WGS sequence"/>
</dbReference>
<dbReference type="PIRSF" id="PIRSF002741">
    <property type="entry name" value="MppA"/>
    <property type="match status" value="1"/>
</dbReference>
<dbReference type="InterPro" id="IPR030678">
    <property type="entry name" value="Peptide/Ni-bd"/>
</dbReference>
<keyword evidence="3" id="KW-0813">Transport</keyword>
<evidence type="ECO:0000256" key="3">
    <source>
        <dbReference type="ARBA" id="ARBA00022448"/>
    </source>
</evidence>
<dbReference type="EMBL" id="JBHRTN010000001">
    <property type="protein sequence ID" value="MFC3123457.1"/>
    <property type="molecule type" value="Genomic_DNA"/>
</dbReference>
<dbReference type="Gene3D" id="3.40.190.10">
    <property type="entry name" value="Periplasmic binding protein-like II"/>
    <property type="match status" value="1"/>
</dbReference>
<dbReference type="Gene3D" id="3.90.76.10">
    <property type="entry name" value="Dipeptide-binding Protein, Domain 1"/>
    <property type="match status" value="1"/>
</dbReference>
<comment type="similarity">
    <text evidence="2">Belongs to the bacterial solute-binding protein 5 family.</text>
</comment>
<comment type="caution">
    <text evidence="6">The sequence shown here is derived from an EMBL/GenBank/DDBJ whole genome shotgun (WGS) entry which is preliminary data.</text>
</comment>
<dbReference type="InterPro" id="IPR039424">
    <property type="entry name" value="SBP_5"/>
</dbReference>
<dbReference type="RefSeq" id="WP_379592349.1">
    <property type="nucleotide sequence ID" value="NZ_JBHRTN010000001.1"/>
</dbReference>
<gene>
    <name evidence="6" type="ORF">ACFOD4_00160</name>
</gene>
<dbReference type="Gene3D" id="3.10.105.10">
    <property type="entry name" value="Dipeptide-binding Protein, Domain 3"/>
    <property type="match status" value="1"/>
</dbReference>
<evidence type="ECO:0000259" key="5">
    <source>
        <dbReference type="Pfam" id="PF00496"/>
    </source>
</evidence>
<dbReference type="InterPro" id="IPR000914">
    <property type="entry name" value="SBP_5_dom"/>
</dbReference>
<evidence type="ECO:0000313" key="7">
    <source>
        <dbReference type="Proteomes" id="UP001595593"/>
    </source>
</evidence>
<reference evidence="7" key="1">
    <citation type="journal article" date="2019" name="Int. J. Syst. Evol. Microbiol.">
        <title>The Global Catalogue of Microorganisms (GCM) 10K type strain sequencing project: providing services to taxonomists for standard genome sequencing and annotation.</title>
        <authorList>
            <consortium name="The Broad Institute Genomics Platform"/>
            <consortium name="The Broad Institute Genome Sequencing Center for Infectious Disease"/>
            <person name="Wu L."/>
            <person name="Ma J."/>
        </authorList>
    </citation>
    <scope>NUCLEOTIDE SEQUENCE [LARGE SCALE GENOMIC DNA]</scope>
    <source>
        <strain evidence="7">KCTC 52094</strain>
    </source>
</reference>
<keyword evidence="4" id="KW-0732">Signal</keyword>
<dbReference type="Pfam" id="PF00496">
    <property type="entry name" value="SBP_bac_5"/>
    <property type="match status" value="1"/>
</dbReference>
<sequence length="512" mass="55796">MTDGGISMGMGRRTLIGMGGGLTLLGSARSRIAAAADRTLRVGLVNFPPNIRPLENTGSSQAAVKLMIYRGLLSYDPDGQLQPEMAEEWQADGAAAYRFVLRPNARFHNGDAVTAEDVKFTIEEILQATSVAYMKPFLGVVERVEVLGLREGRIVLKEPYSPFPHLMASYHAPVLSARKAMSQGLPVGAGPFRLAAVERGSAITVERFPDFYKPGVPQVSRIRFQGYGDENLRVAALQARDVDIIEGVPWQSMSAVEQNPRLKMDATVGPFMNLLFNTQSGPFADARVRRAVAYAVKRDEVVRAATYGRGTPLFGMPFPAPFDDLPSANIFSYDPRKARQLLQEAGVGSGFSATLLATSSPTLHQSTAEVVQQNLREIGIDVALQLPEWGTRVALGNRGQYEFAVFGTVAPWPDPDGLGIFMGGSGAYTRSHGFNSARINALFRAGRQETDMLKRRKIYDDLQRAAAEECPIVWLSLRSQAFGMQAEVQGFANMPGSLTFYAPISLERTTPG</sequence>
<feature type="domain" description="Solute-binding protein family 5" evidence="5">
    <location>
        <begin position="81"/>
        <end position="422"/>
    </location>
</feature>
<comment type="subcellular location">
    <subcellularLocation>
        <location evidence="1">Periplasm</location>
    </subcellularLocation>
</comment>
<dbReference type="SUPFAM" id="SSF53850">
    <property type="entry name" value="Periplasmic binding protein-like II"/>
    <property type="match status" value="1"/>
</dbReference>
<accession>A0ABV7FXA1</accession>
<keyword evidence="7" id="KW-1185">Reference proteome</keyword>